<feature type="transmembrane region" description="Helical" evidence="2">
    <location>
        <begin position="307"/>
        <end position="324"/>
    </location>
</feature>
<dbReference type="InterPro" id="IPR011638">
    <property type="entry name" value="PTS_EIIBC_GUT_C"/>
</dbReference>
<dbReference type="PANTHER" id="PTHR39427:SF1">
    <property type="entry name" value="PTS SYSTEM GLUCITOL_SORBITOL-SPECIFIC EIIB COMPONENT"/>
    <property type="match status" value="1"/>
</dbReference>
<keyword evidence="2" id="KW-0812">Transmembrane</keyword>
<keyword evidence="5" id="KW-1185">Reference proteome</keyword>
<keyword evidence="2" id="KW-0472">Membrane</keyword>
<dbReference type="Proteomes" id="UP000199394">
    <property type="component" value="Unassembled WGS sequence"/>
</dbReference>
<evidence type="ECO:0000259" key="3">
    <source>
        <dbReference type="PROSITE" id="PS51102"/>
    </source>
</evidence>
<evidence type="ECO:0000256" key="1">
    <source>
        <dbReference type="PROSITE-ProRule" id="PRU00425"/>
    </source>
</evidence>
<dbReference type="InterPro" id="IPR011618">
    <property type="entry name" value="PTS_EIIBC_GUT_N"/>
</dbReference>
<dbReference type="PROSITE" id="PS51102">
    <property type="entry name" value="PTS_EIIB_TYPE_5"/>
    <property type="match status" value="1"/>
</dbReference>
<feature type="modified residue" description="Phosphocysteine; by EIIA" evidence="1">
    <location>
        <position position="72"/>
    </location>
</feature>
<feature type="domain" description="PTS EIIB type-5" evidence="3">
    <location>
        <begin position="1"/>
        <end position="185"/>
    </location>
</feature>
<accession>A0A1H4ATZ0</accession>
<evidence type="ECO:0000313" key="5">
    <source>
        <dbReference type="Proteomes" id="UP000199394"/>
    </source>
</evidence>
<keyword evidence="2" id="KW-1133">Transmembrane helix</keyword>
<reference evidence="4 5" key="1">
    <citation type="submission" date="2016-10" db="EMBL/GenBank/DDBJ databases">
        <authorList>
            <person name="de Groot N.N."/>
        </authorList>
    </citation>
    <scope>NUCLEOTIDE SEQUENCE [LARGE SCALE GENOMIC DNA]</scope>
    <source>
        <strain evidence="4 5">SR12</strain>
    </source>
</reference>
<dbReference type="GO" id="GO:0008982">
    <property type="term" value="F:protein-N(PI)-phosphohistidine-sugar phosphotransferase activity"/>
    <property type="evidence" value="ECO:0007669"/>
    <property type="project" value="InterPro"/>
</dbReference>
<feature type="transmembrane region" description="Helical" evidence="2">
    <location>
        <begin position="264"/>
        <end position="287"/>
    </location>
</feature>
<sequence>MYKAVKITKGPNGWGGPLVIEPTEKRNKIVSVTGGGIDPLARRIAELTGAEAVDGFSNGVADDEFACVVIDCGGTARCGVYPKKRVPTINITAVGQSGPLAKYIMEDIYVSDVKPGNIQLADAGDTPVETAAVELTEEKKDGATKANDGKRESFLVRLGKGVGGVVAKFFQAGRDTIDMVIRNILPFMAFVAMLIGIIQGSGLGDWIANTISPLANTLPGLLVVSIICAIPIISPIIGPGAVIAQVVGVLIGEQIGRGAINPSLALPALFAIDAQVGCDFIPVGLSLGEAEPETIDAGVPAVLFERLATGPIAVLIAFAFSIGLY</sequence>
<evidence type="ECO:0000256" key="2">
    <source>
        <dbReference type="SAM" id="Phobius"/>
    </source>
</evidence>
<protein>
    <submittedName>
        <fullName evidence="4">PTS system, glucitol/sorbitol-specific IIC component</fullName>
    </submittedName>
</protein>
<dbReference type="Pfam" id="PF07663">
    <property type="entry name" value="EIIBC-GUT_C"/>
    <property type="match status" value="1"/>
</dbReference>
<dbReference type="AlphaFoldDB" id="A0A1H4ATZ0"/>
<dbReference type="GO" id="GO:0005886">
    <property type="term" value="C:plasma membrane"/>
    <property type="evidence" value="ECO:0007669"/>
    <property type="project" value="TreeGrafter"/>
</dbReference>
<proteinExistence type="predicted"/>
<dbReference type="OrthoDB" id="4774329at2"/>
<dbReference type="STRING" id="81409.SAMN04515656_10936"/>
<feature type="transmembrane region" description="Helical" evidence="2">
    <location>
        <begin position="222"/>
        <end position="252"/>
    </location>
</feature>
<organism evidence="4 5">
    <name type="scientific">Eubacterium aggregans</name>
    <dbReference type="NCBI Taxonomy" id="81409"/>
    <lineage>
        <taxon>Bacteria</taxon>
        <taxon>Bacillati</taxon>
        <taxon>Bacillota</taxon>
        <taxon>Clostridia</taxon>
        <taxon>Eubacteriales</taxon>
        <taxon>Eubacteriaceae</taxon>
        <taxon>Eubacterium</taxon>
    </lineage>
</organism>
<dbReference type="EMBL" id="FNRK01000009">
    <property type="protein sequence ID" value="SEA39264.1"/>
    <property type="molecule type" value="Genomic_DNA"/>
</dbReference>
<dbReference type="GO" id="GO:0009401">
    <property type="term" value="P:phosphoenolpyruvate-dependent sugar phosphotransferase system"/>
    <property type="evidence" value="ECO:0007669"/>
    <property type="project" value="InterPro"/>
</dbReference>
<dbReference type="PANTHER" id="PTHR39427">
    <property type="match status" value="1"/>
</dbReference>
<dbReference type="InterPro" id="IPR004702">
    <property type="entry name" value="PTS_sorb_EIIBC"/>
</dbReference>
<gene>
    <name evidence="4" type="ORF">SAMN04515656_10936</name>
</gene>
<name>A0A1H4ATZ0_9FIRM</name>
<dbReference type="Pfam" id="PF03612">
    <property type="entry name" value="EIIBC-GUT_N"/>
    <property type="match status" value="1"/>
</dbReference>
<evidence type="ECO:0000313" key="4">
    <source>
        <dbReference type="EMBL" id="SEA39264.1"/>
    </source>
</evidence>
<feature type="transmembrane region" description="Helical" evidence="2">
    <location>
        <begin position="184"/>
        <end position="202"/>
    </location>
</feature>